<feature type="chain" id="PRO_5046532210" description="Secreted protein" evidence="1">
    <location>
        <begin position="32"/>
        <end position="118"/>
    </location>
</feature>
<evidence type="ECO:0000313" key="3">
    <source>
        <dbReference type="Proteomes" id="UP001153050"/>
    </source>
</evidence>
<protein>
    <recommendedName>
        <fullName evidence="4">Secreted protein</fullName>
    </recommendedName>
</protein>
<reference evidence="2 3" key="1">
    <citation type="submission" date="2022-03" db="EMBL/GenBank/DDBJ databases">
        <authorList>
            <person name="Brunel B."/>
        </authorList>
    </citation>
    <scope>NUCLEOTIDE SEQUENCE [LARGE SCALE GENOMIC DNA]</scope>
    <source>
        <strain evidence="2">STM5069sample</strain>
    </source>
</reference>
<proteinExistence type="predicted"/>
<evidence type="ECO:0000313" key="2">
    <source>
        <dbReference type="EMBL" id="CAH2398587.1"/>
    </source>
</evidence>
<gene>
    <name evidence="2" type="ORF">MES5069_200083</name>
</gene>
<name>A0ABM9DPK4_9HYPH</name>
<feature type="signal peptide" evidence="1">
    <location>
        <begin position="1"/>
        <end position="31"/>
    </location>
</feature>
<comment type="caution">
    <text evidence="2">The sequence shown here is derived from an EMBL/GenBank/DDBJ whole genome shotgun (WGS) entry which is preliminary data.</text>
</comment>
<dbReference type="RefSeq" id="WP_254017608.1">
    <property type="nucleotide sequence ID" value="NZ_CAKXZT010000113.1"/>
</dbReference>
<sequence>MHNSNVMPPYRTSLAAAIFSAPILLACQVSAHEALPTAAKPLGWSYPHSCCSGIDCRQVSNRAISERPEGYVINGTCEVVAYSDSRVKNSPDGVYHWCSVAGGNDGKTICLFVPPKGY</sequence>
<accession>A0ABM9DPK4</accession>
<dbReference type="EMBL" id="CAKXZT010000113">
    <property type="protein sequence ID" value="CAH2398587.1"/>
    <property type="molecule type" value="Genomic_DNA"/>
</dbReference>
<evidence type="ECO:0000256" key="1">
    <source>
        <dbReference type="SAM" id="SignalP"/>
    </source>
</evidence>
<keyword evidence="1" id="KW-0732">Signal</keyword>
<evidence type="ECO:0008006" key="4">
    <source>
        <dbReference type="Google" id="ProtNLM"/>
    </source>
</evidence>
<keyword evidence="3" id="KW-1185">Reference proteome</keyword>
<dbReference type="Proteomes" id="UP001153050">
    <property type="component" value="Unassembled WGS sequence"/>
</dbReference>
<organism evidence="2 3">
    <name type="scientific">Mesorhizobium escarrei</name>
    <dbReference type="NCBI Taxonomy" id="666018"/>
    <lineage>
        <taxon>Bacteria</taxon>
        <taxon>Pseudomonadati</taxon>
        <taxon>Pseudomonadota</taxon>
        <taxon>Alphaproteobacteria</taxon>
        <taxon>Hyphomicrobiales</taxon>
        <taxon>Phyllobacteriaceae</taxon>
        <taxon>Mesorhizobium</taxon>
    </lineage>
</organism>